<feature type="domain" description="HTH hxlR-type" evidence="4">
    <location>
        <begin position="1"/>
        <end position="94"/>
    </location>
</feature>
<gene>
    <name evidence="5" type="ORF">VW35_09600</name>
</gene>
<protein>
    <recommendedName>
        <fullName evidence="4">HTH hxlR-type domain-containing protein</fullName>
    </recommendedName>
</protein>
<dbReference type="InterPro" id="IPR036388">
    <property type="entry name" value="WH-like_DNA-bd_sf"/>
</dbReference>
<comment type="caution">
    <text evidence="5">The sequence shown here is derived from an EMBL/GenBank/DDBJ whole genome shotgun (WGS) entry which is preliminary data.</text>
</comment>
<dbReference type="Proteomes" id="UP000033514">
    <property type="component" value="Unassembled WGS sequence"/>
</dbReference>
<name>A0A0F5LBF5_9HYPH</name>
<keyword evidence="6" id="KW-1185">Reference proteome</keyword>
<dbReference type="AlphaFoldDB" id="A0A0F5LBF5"/>
<keyword evidence="3" id="KW-0804">Transcription</keyword>
<proteinExistence type="predicted"/>
<evidence type="ECO:0000313" key="6">
    <source>
        <dbReference type="Proteomes" id="UP000033514"/>
    </source>
</evidence>
<dbReference type="PROSITE" id="PS51118">
    <property type="entry name" value="HTH_HXLR"/>
    <property type="match status" value="1"/>
</dbReference>
<dbReference type="PATRIC" id="fig|361041.3.peg.1274"/>
<reference evidence="5 6" key="1">
    <citation type="submission" date="2015-03" db="EMBL/GenBank/DDBJ databases">
        <authorList>
            <person name="Hassan Y.I."/>
            <person name="Lepp D."/>
            <person name="Zhou T."/>
        </authorList>
    </citation>
    <scope>NUCLEOTIDE SEQUENCE [LARGE SCALE GENOMIC DNA]</scope>
    <source>
        <strain evidence="5 6">GH2-10</strain>
    </source>
</reference>
<dbReference type="SUPFAM" id="SSF46785">
    <property type="entry name" value="Winged helix' DNA-binding domain"/>
    <property type="match status" value="1"/>
</dbReference>
<evidence type="ECO:0000256" key="3">
    <source>
        <dbReference type="ARBA" id="ARBA00023163"/>
    </source>
</evidence>
<sequence length="114" mass="13026">MLVVRPGKWTLVVISELRQGTRRFNQLRRAMGGVSQKSLTMTLRELERDGFVTRTAFATIPPRVDYALTEIGVELLHLADQWRAFALRNRDAVNEARDRFDASQPLIVIDEGDD</sequence>
<dbReference type="EMBL" id="LAJG01000021">
    <property type="protein sequence ID" value="KKB78957.1"/>
    <property type="molecule type" value="Genomic_DNA"/>
</dbReference>
<evidence type="ECO:0000256" key="2">
    <source>
        <dbReference type="ARBA" id="ARBA00023125"/>
    </source>
</evidence>
<accession>A0A0F5LBF5</accession>
<organism evidence="5 6">
    <name type="scientific">Devosia soli</name>
    <dbReference type="NCBI Taxonomy" id="361041"/>
    <lineage>
        <taxon>Bacteria</taxon>
        <taxon>Pseudomonadati</taxon>
        <taxon>Pseudomonadota</taxon>
        <taxon>Alphaproteobacteria</taxon>
        <taxon>Hyphomicrobiales</taxon>
        <taxon>Devosiaceae</taxon>
        <taxon>Devosia</taxon>
    </lineage>
</organism>
<dbReference type="InterPro" id="IPR002577">
    <property type="entry name" value="HTH_HxlR"/>
</dbReference>
<dbReference type="GO" id="GO:0003677">
    <property type="term" value="F:DNA binding"/>
    <property type="evidence" value="ECO:0007669"/>
    <property type="project" value="UniProtKB-KW"/>
</dbReference>
<evidence type="ECO:0000313" key="5">
    <source>
        <dbReference type="EMBL" id="KKB78957.1"/>
    </source>
</evidence>
<dbReference type="Pfam" id="PF01638">
    <property type="entry name" value="HxlR"/>
    <property type="match status" value="1"/>
</dbReference>
<dbReference type="InterPro" id="IPR036390">
    <property type="entry name" value="WH_DNA-bd_sf"/>
</dbReference>
<dbReference type="PANTHER" id="PTHR33204">
    <property type="entry name" value="TRANSCRIPTIONAL REGULATOR, MARR FAMILY"/>
    <property type="match status" value="1"/>
</dbReference>
<dbReference type="PANTHER" id="PTHR33204:SF18">
    <property type="entry name" value="TRANSCRIPTIONAL REGULATORY PROTEIN"/>
    <property type="match status" value="1"/>
</dbReference>
<keyword evidence="2" id="KW-0238">DNA-binding</keyword>
<dbReference type="Gene3D" id="1.10.10.10">
    <property type="entry name" value="Winged helix-like DNA-binding domain superfamily/Winged helix DNA-binding domain"/>
    <property type="match status" value="1"/>
</dbReference>
<evidence type="ECO:0000256" key="1">
    <source>
        <dbReference type="ARBA" id="ARBA00023015"/>
    </source>
</evidence>
<evidence type="ECO:0000259" key="4">
    <source>
        <dbReference type="PROSITE" id="PS51118"/>
    </source>
</evidence>
<keyword evidence="1" id="KW-0805">Transcription regulation</keyword>